<evidence type="ECO:0000313" key="1">
    <source>
        <dbReference type="EMBL" id="CAH2109330.1"/>
    </source>
</evidence>
<organism evidence="1 2">
    <name type="scientific">Euphydryas editha</name>
    <name type="common">Edith's checkerspot</name>
    <dbReference type="NCBI Taxonomy" id="104508"/>
    <lineage>
        <taxon>Eukaryota</taxon>
        <taxon>Metazoa</taxon>
        <taxon>Ecdysozoa</taxon>
        <taxon>Arthropoda</taxon>
        <taxon>Hexapoda</taxon>
        <taxon>Insecta</taxon>
        <taxon>Pterygota</taxon>
        <taxon>Neoptera</taxon>
        <taxon>Endopterygota</taxon>
        <taxon>Lepidoptera</taxon>
        <taxon>Glossata</taxon>
        <taxon>Ditrysia</taxon>
        <taxon>Papilionoidea</taxon>
        <taxon>Nymphalidae</taxon>
        <taxon>Nymphalinae</taxon>
        <taxon>Euphydryas</taxon>
    </lineage>
</organism>
<dbReference type="EMBL" id="CAKOGL010000107">
    <property type="protein sequence ID" value="CAH2109330.1"/>
    <property type="molecule type" value="Genomic_DNA"/>
</dbReference>
<reference evidence="1" key="1">
    <citation type="submission" date="2022-03" db="EMBL/GenBank/DDBJ databases">
        <authorList>
            <person name="Tunstrom K."/>
        </authorList>
    </citation>
    <scope>NUCLEOTIDE SEQUENCE</scope>
</reference>
<protein>
    <submittedName>
        <fullName evidence="1">Uncharacterized protein</fullName>
    </submittedName>
</protein>
<comment type="caution">
    <text evidence="1">The sequence shown here is derived from an EMBL/GenBank/DDBJ whole genome shotgun (WGS) entry which is preliminary data.</text>
</comment>
<keyword evidence="2" id="KW-1185">Reference proteome</keyword>
<sequence length="116" mass="12902">MVKSQKTVAVFTEPSQEELLDVLNAPSTSSAADLGSTVPSDEYVVNADGVQIESISDTDDDDDDQNWKKVYFPHLPPTDRFDDSPLKLKGVLPPRSSPIIYFELFFSDEVLTHIVE</sequence>
<name>A0AAU9VD57_EUPED</name>
<gene>
    <name evidence="1" type="ORF">EEDITHA_LOCUS23180</name>
</gene>
<dbReference type="Proteomes" id="UP001153954">
    <property type="component" value="Unassembled WGS sequence"/>
</dbReference>
<evidence type="ECO:0000313" key="2">
    <source>
        <dbReference type="Proteomes" id="UP001153954"/>
    </source>
</evidence>
<proteinExistence type="predicted"/>
<dbReference type="AlphaFoldDB" id="A0AAU9VD57"/>
<accession>A0AAU9VD57</accession>